<name>A0A2A4X6F7_UNCAE</name>
<evidence type="ECO:0000313" key="5">
    <source>
        <dbReference type="Proteomes" id="UP000218775"/>
    </source>
</evidence>
<proteinExistence type="predicted"/>
<gene>
    <name evidence="4" type="ORF">COB21_01020</name>
</gene>
<feature type="non-terminal residue" evidence="4">
    <location>
        <position position="78"/>
    </location>
</feature>
<evidence type="ECO:0000256" key="1">
    <source>
        <dbReference type="PROSITE-ProRule" id="PRU01193"/>
    </source>
</evidence>
<organism evidence="4 5">
    <name type="scientific">Aerophobetes bacterium</name>
    <dbReference type="NCBI Taxonomy" id="2030807"/>
    <lineage>
        <taxon>Bacteria</taxon>
        <taxon>Candidatus Aerophobota</taxon>
    </lineage>
</organism>
<dbReference type="InterPro" id="IPR002550">
    <property type="entry name" value="CNNM"/>
</dbReference>
<dbReference type="GO" id="GO:0016020">
    <property type="term" value="C:membrane"/>
    <property type="evidence" value="ECO:0007669"/>
    <property type="project" value="UniProtKB-UniRule"/>
</dbReference>
<reference evidence="5" key="1">
    <citation type="submission" date="2017-08" db="EMBL/GenBank/DDBJ databases">
        <title>A dynamic microbial community with high functional redundancy inhabits the cold, oxic subseafloor aquifer.</title>
        <authorList>
            <person name="Tully B.J."/>
            <person name="Wheat C.G."/>
            <person name="Glazer B.T."/>
            <person name="Huber J.A."/>
        </authorList>
    </citation>
    <scope>NUCLEOTIDE SEQUENCE [LARGE SCALE GENOMIC DNA]</scope>
</reference>
<accession>A0A2A4X6F7</accession>
<sequence>MILAVVLMAVCLLFSALLSASEISLFSLPRSRIKRYRKSDRGSEKKVVYLLDDPIRLLVVILIANVLMNILVQNVFAS</sequence>
<comment type="caution">
    <text evidence="4">The sequence shown here is derived from an EMBL/GenBank/DDBJ whole genome shotgun (WGS) entry which is preliminary data.</text>
</comment>
<protein>
    <recommendedName>
        <fullName evidence="3">CNNM transmembrane domain-containing protein</fullName>
    </recommendedName>
</protein>
<dbReference type="PROSITE" id="PS51846">
    <property type="entry name" value="CNNM"/>
    <property type="match status" value="1"/>
</dbReference>
<dbReference type="AlphaFoldDB" id="A0A2A4X6F7"/>
<dbReference type="Pfam" id="PF01595">
    <property type="entry name" value="CNNM"/>
    <property type="match status" value="1"/>
</dbReference>
<keyword evidence="1 2" id="KW-1133">Transmembrane helix</keyword>
<dbReference type="Proteomes" id="UP000218775">
    <property type="component" value="Unassembled WGS sequence"/>
</dbReference>
<feature type="transmembrane region" description="Helical" evidence="2">
    <location>
        <begin position="55"/>
        <end position="76"/>
    </location>
</feature>
<keyword evidence="1 2" id="KW-0812">Transmembrane</keyword>
<keyword evidence="1 2" id="KW-0472">Membrane</keyword>
<evidence type="ECO:0000256" key="2">
    <source>
        <dbReference type="SAM" id="Phobius"/>
    </source>
</evidence>
<dbReference type="EMBL" id="NVUK01000007">
    <property type="protein sequence ID" value="PCI78242.1"/>
    <property type="molecule type" value="Genomic_DNA"/>
</dbReference>
<evidence type="ECO:0000259" key="3">
    <source>
        <dbReference type="PROSITE" id="PS51846"/>
    </source>
</evidence>
<evidence type="ECO:0000313" key="4">
    <source>
        <dbReference type="EMBL" id="PCI78242.1"/>
    </source>
</evidence>
<feature type="domain" description="CNNM transmembrane" evidence="3">
    <location>
        <begin position="1"/>
        <end position="78"/>
    </location>
</feature>